<dbReference type="InterPro" id="IPR014001">
    <property type="entry name" value="Helicase_ATP-bd"/>
</dbReference>
<dbReference type="Pfam" id="PF11907">
    <property type="entry name" value="DUF3427"/>
    <property type="match status" value="1"/>
</dbReference>
<feature type="domain" description="Helicase C-terminal" evidence="3">
    <location>
        <begin position="534"/>
        <end position="683"/>
    </location>
</feature>
<dbReference type="InterPro" id="IPR021835">
    <property type="entry name" value="DUF3427"/>
</dbReference>
<dbReference type="SUPFAM" id="SSF52540">
    <property type="entry name" value="P-loop containing nucleoside triphosphate hydrolases"/>
    <property type="match status" value="1"/>
</dbReference>
<dbReference type="InterPro" id="IPR027417">
    <property type="entry name" value="P-loop_NTPase"/>
</dbReference>
<evidence type="ECO:0000259" key="2">
    <source>
        <dbReference type="PROSITE" id="PS51192"/>
    </source>
</evidence>
<dbReference type="SMART" id="SM00487">
    <property type="entry name" value="DEXDc"/>
    <property type="match status" value="1"/>
</dbReference>
<evidence type="ECO:0000259" key="3">
    <source>
        <dbReference type="PROSITE" id="PS51194"/>
    </source>
</evidence>
<dbReference type="Gene3D" id="3.40.50.300">
    <property type="entry name" value="P-loop containing nucleotide triphosphate hydrolases"/>
    <property type="match status" value="2"/>
</dbReference>
<dbReference type="AlphaFoldDB" id="A0A439DV64"/>
<protein>
    <recommendedName>
        <fullName evidence="6">Helicase</fullName>
    </recommendedName>
</protein>
<dbReference type="PROSITE" id="PS51192">
    <property type="entry name" value="HELICASE_ATP_BIND_1"/>
    <property type="match status" value="1"/>
</dbReference>
<feature type="domain" description="PLD phosphodiesterase" evidence="1">
    <location>
        <begin position="211"/>
        <end position="242"/>
    </location>
</feature>
<dbReference type="InterPro" id="IPR006935">
    <property type="entry name" value="Helicase/UvrB_N"/>
</dbReference>
<dbReference type="CDD" id="cd18799">
    <property type="entry name" value="SF2_C_EcoAI-like"/>
    <property type="match status" value="1"/>
</dbReference>
<dbReference type="PROSITE" id="PS51194">
    <property type="entry name" value="HELICASE_CTER"/>
    <property type="match status" value="1"/>
</dbReference>
<dbReference type="InterPro" id="IPR001650">
    <property type="entry name" value="Helicase_C-like"/>
</dbReference>
<evidence type="ECO:0000313" key="4">
    <source>
        <dbReference type="EMBL" id="RWA20889.1"/>
    </source>
</evidence>
<evidence type="ECO:0000259" key="1">
    <source>
        <dbReference type="PROSITE" id="PS50035"/>
    </source>
</evidence>
<dbReference type="Pfam" id="PF00271">
    <property type="entry name" value="Helicase_C"/>
    <property type="match status" value="1"/>
</dbReference>
<feature type="domain" description="Helicase ATP-binding" evidence="2">
    <location>
        <begin position="324"/>
        <end position="478"/>
    </location>
</feature>
<organism evidence="4 5">
    <name type="scientific">Mycolicibacterium elephantis DSM 44368</name>
    <dbReference type="NCBI Taxonomy" id="1335622"/>
    <lineage>
        <taxon>Bacteria</taxon>
        <taxon>Bacillati</taxon>
        <taxon>Actinomycetota</taxon>
        <taxon>Actinomycetes</taxon>
        <taxon>Mycobacteriales</taxon>
        <taxon>Mycobacteriaceae</taxon>
        <taxon>Mycolicibacterium</taxon>
    </lineage>
</organism>
<dbReference type="Proteomes" id="UP000287177">
    <property type="component" value="Unassembled WGS sequence"/>
</dbReference>
<dbReference type="InterPro" id="IPR025202">
    <property type="entry name" value="PLD-like_dom"/>
</dbReference>
<dbReference type="GO" id="GO:0016887">
    <property type="term" value="F:ATP hydrolysis activity"/>
    <property type="evidence" value="ECO:0007669"/>
    <property type="project" value="TreeGrafter"/>
</dbReference>
<evidence type="ECO:0000313" key="5">
    <source>
        <dbReference type="Proteomes" id="UP000287177"/>
    </source>
</evidence>
<proteinExistence type="predicted"/>
<name>A0A439DV64_9MYCO</name>
<dbReference type="InterPro" id="IPR052511">
    <property type="entry name" value="ATP-dep_Helicase"/>
</dbReference>
<dbReference type="CDD" id="cd18032">
    <property type="entry name" value="DEXHc_RE_I_III_res"/>
    <property type="match status" value="1"/>
</dbReference>
<dbReference type="Pfam" id="PF04851">
    <property type="entry name" value="ResIII"/>
    <property type="match status" value="1"/>
</dbReference>
<dbReference type="SUPFAM" id="SSF56024">
    <property type="entry name" value="Phospholipase D/nuclease"/>
    <property type="match status" value="1"/>
</dbReference>
<dbReference type="GO" id="GO:0003677">
    <property type="term" value="F:DNA binding"/>
    <property type="evidence" value="ECO:0007669"/>
    <property type="project" value="InterPro"/>
</dbReference>
<accession>A0A439DV64</accession>
<dbReference type="InterPro" id="IPR001736">
    <property type="entry name" value="PLipase_D/transphosphatidylase"/>
</dbReference>
<dbReference type="GO" id="GO:0005524">
    <property type="term" value="F:ATP binding"/>
    <property type="evidence" value="ECO:0007669"/>
    <property type="project" value="InterPro"/>
</dbReference>
<dbReference type="GO" id="GO:0006793">
    <property type="term" value="P:phosphorus metabolic process"/>
    <property type="evidence" value="ECO:0007669"/>
    <property type="project" value="UniProtKB-ARBA"/>
</dbReference>
<evidence type="ECO:0008006" key="6">
    <source>
        <dbReference type="Google" id="ProtNLM"/>
    </source>
</evidence>
<gene>
    <name evidence="4" type="ORF">MELE44368_02750</name>
</gene>
<keyword evidence="5" id="KW-1185">Reference proteome</keyword>
<dbReference type="PANTHER" id="PTHR47962:SF7">
    <property type="entry name" value="MITOCHONDRIAL ATP-DEPENDENT HELICASE IRC3-RELATED"/>
    <property type="match status" value="1"/>
</dbReference>
<comment type="caution">
    <text evidence="4">The sequence shown here is derived from an EMBL/GenBank/DDBJ whole genome shotgun (WGS) entry which is preliminary data.</text>
</comment>
<dbReference type="PANTHER" id="PTHR47962">
    <property type="entry name" value="ATP-DEPENDENT HELICASE LHR-RELATED-RELATED"/>
    <property type="match status" value="1"/>
</dbReference>
<reference evidence="4 5" key="1">
    <citation type="submission" date="2013-06" db="EMBL/GenBank/DDBJ databases">
        <title>The draft sequence of the Mycobacterium elephantis genome.</title>
        <authorList>
            <person name="Pettersson F.B."/>
            <person name="Das S."/>
            <person name="Dasgupta S."/>
            <person name="Bhattacharya A."/>
            <person name="Kirsebom L.A."/>
        </authorList>
    </citation>
    <scope>NUCLEOTIDE SEQUENCE [LARGE SCALE GENOMIC DNA]</scope>
    <source>
        <strain evidence="4 5">DSM 44368</strain>
    </source>
</reference>
<dbReference type="PROSITE" id="PS50035">
    <property type="entry name" value="PLD"/>
    <property type="match status" value="1"/>
</dbReference>
<sequence length="1031" mass="116485">MVEMDPGIYELLVTEALRARVKNVDSTLRPTRPLHTAEAADRIALHLSREIERSLEALPDKDRVEVGIEIARQLIQRLSELVETDTSAAPVEPGEVLHAILERRPDGTPRTFTEPLIPLLDTTLLTNAPGDPVLMTQLDAEIDSATDGIDVVMAFVRRSGINPLLSSLRRHCERGNRLRLLTTIYTGSTERAALDQLSDLGAEIGVSYDVTSTRLHAKAWIFHRRSGFSTAYVGSSNLTHSAQHTGLEWNVRVSSARNPDVLAKFEAVFESYWQGGDFIPYDPDQFEMETRRATHTDQGPHVVLSPIELRLEPFQERLLEQISVSRTKGHHRNLLVAATGTGKTVMAAVDYARLREKLPRARLLFVAHRNEILDQSLATFRYALREASFGEKWIGGSRPQLFDHVFASIQSLNAANLEDLPPDHFDVVIIDEFHHAAAPSYQKLLDHVQPRELLGLTATPERSDGLSILHWFDDRIAAELRLWDAIDQQRLTPFMYFGIHDGLDLTEIPWRRGRGYDLEALSDLYTSTDAWARTIVQEVQRRAEDPRSMRALGFCVSIDHARFMAKHFNKHGLPAVAVWGDSPREERKAALRQLSAGEIRIVFSVDLFNEGVDVPAVDTVLMLRPTESPTLFLQQLGRGLRRSKGKAFCTVLDFVGTHRREFRFDRRYRALIGGTRRDIERAVQQGFPFLPAGCYMQLDHKSSEIVLRSLREAIPTRWPARVEELRVVYNRYPDVTLSKYLEESGLDLPDVYDGSRSWSDLCEAAAVPVAPSGPHEKSLRRAVGRLLHVDDDERIATYRDLLESTKPPNVSALPERQRRLVRMLVASIGDQVLTKDHSVQDAVNLVWAHPQIRAELAELLVELDNRVDHLHGDLEHHPDVPLQVHARYSRIEILSAFGIGTNAKVAAWQSGVYEAKDANAEVLAFTLDKSTGAFSPTTRYRDYAISRTLIHWESQSTTREDSATGLRYRNHERDGRSIMLFTRLRADDRAFWFLGPASYRGHVGEKPMAITWELHTPLPGDLYQQFAAAVA</sequence>
<dbReference type="EMBL" id="ATDN01000012">
    <property type="protein sequence ID" value="RWA20889.1"/>
    <property type="molecule type" value="Genomic_DNA"/>
</dbReference>
<dbReference type="Gene3D" id="3.30.870.10">
    <property type="entry name" value="Endonuclease Chain A"/>
    <property type="match status" value="1"/>
</dbReference>
<dbReference type="SMART" id="SM00490">
    <property type="entry name" value="HELICc"/>
    <property type="match status" value="1"/>
</dbReference>
<dbReference type="Pfam" id="PF13091">
    <property type="entry name" value="PLDc_2"/>
    <property type="match status" value="1"/>
</dbReference>